<evidence type="ECO:0000256" key="1">
    <source>
        <dbReference type="ARBA" id="ARBA00008428"/>
    </source>
</evidence>
<keyword evidence="3 12" id="KW-0235">DNA replication</keyword>
<dbReference type="GO" id="GO:0043139">
    <property type="term" value="F:5'-3' DNA helicase activity"/>
    <property type="evidence" value="ECO:0007669"/>
    <property type="project" value="UniProtKB-EC"/>
</dbReference>
<evidence type="ECO:0000256" key="10">
    <source>
        <dbReference type="ARBA" id="ARBA00048954"/>
    </source>
</evidence>
<feature type="domain" description="SF4 helicase" evidence="13">
    <location>
        <begin position="179"/>
        <end position="445"/>
    </location>
</feature>
<dbReference type="GO" id="GO:0016787">
    <property type="term" value="F:hydrolase activity"/>
    <property type="evidence" value="ECO:0007669"/>
    <property type="project" value="UniProtKB-KW"/>
</dbReference>
<evidence type="ECO:0000313" key="15">
    <source>
        <dbReference type="Proteomes" id="UP000654993"/>
    </source>
</evidence>
<dbReference type="PANTHER" id="PTHR30153:SF2">
    <property type="entry name" value="REPLICATIVE DNA HELICASE"/>
    <property type="match status" value="1"/>
</dbReference>
<comment type="similarity">
    <text evidence="1 12">Belongs to the helicase family. DnaB subfamily.</text>
</comment>
<comment type="caution">
    <text evidence="14">The sequence shown here is derived from an EMBL/GenBank/DDBJ whole genome shotgun (WGS) entry which is preliminary data.</text>
</comment>
<dbReference type="Proteomes" id="UP000654993">
    <property type="component" value="Unassembled WGS sequence"/>
</dbReference>
<keyword evidence="5 12" id="KW-0378">Hydrolase</keyword>
<reference evidence="14" key="1">
    <citation type="submission" date="2020-08" db="EMBL/GenBank/DDBJ databases">
        <authorList>
            <person name="Uke A."/>
            <person name="Chhe C."/>
            <person name="Baramee S."/>
            <person name="Kosugi A."/>
        </authorList>
    </citation>
    <scope>NUCLEOTIDE SEQUENCE</scope>
    <source>
        <strain evidence="14">DA-C8</strain>
    </source>
</reference>
<dbReference type="GO" id="GO:0003677">
    <property type="term" value="F:DNA binding"/>
    <property type="evidence" value="ECO:0007669"/>
    <property type="project" value="UniProtKB-UniRule"/>
</dbReference>
<evidence type="ECO:0000256" key="3">
    <source>
        <dbReference type="ARBA" id="ARBA00022705"/>
    </source>
</evidence>
<evidence type="ECO:0000256" key="7">
    <source>
        <dbReference type="ARBA" id="ARBA00022840"/>
    </source>
</evidence>
<dbReference type="InterPro" id="IPR007692">
    <property type="entry name" value="DNA_helicase_DnaB"/>
</dbReference>
<organism evidence="14 15">
    <name type="scientific">Insulibacter thermoxylanivorax</name>
    <dbReference type="NCBI Taxonomy" id="2749268"/>
    <lineage>
        <taxon>Bacteria</taxon>
        <taxon>Bacillati</taxon>
        <taxon>Bacillota</taxon>
        <taxon>Bacilli</taxon>
        <taxon>Bacillales</taxon>
        <taxon>Paenibacillaceae</taxon>
        <taxon>Insulibacter</taxon>
    </lineage>
</organism>
<sequence length="453" mass="50422">MNGELLAGRVPPQNIEAEQAVLGAILLDGEALTVAQERIRAEDFYRTAHQRIFEAMEELTEENEPVDLVTLTARLQDKQLLEEVGGVSYLSELANAVPTAANVDYYAAIIEEKAMLRRLIREATEIITHGYSGTEDVTELLSEAERRILDISNRKHTGFIPIKDALMEVFERIEYLHSNHGGTTGVPSGFIDLDKMTSGFQKSDLIIVAARPSVGKTAFALNIAQNVGVRAKETVAIFSLEMSAAQLVQRMICAEANVDAGRMRTGYLEPEDWEKVTMAISAMAEAPIFIDDSATLTVADIRAKCRRLKKEHGLGLVVIDYLQLIQGRGRGAENRQQEVSEISRTLKQIARELEVPVIALSQLSRSVEQRQDKRPMMSDLRESGSIEQDADIVAFLYRDDYYNQDSDRQNIIEIIIAKQRNGPVGTVELAFLKNFNKFVNLDRSHQDAAAAGM</sequence>
<dbReference type="EC" id="5.6.2.3" evidence="11 12"/>
<dbReference type="Gene3D" id="1.10.860.10">
    <property type="entry name" value="DNAb Helicase, Chain A"/>
    <property type="match status" value="1"/>
</dbReference>
<dbReference type="FunFam" id="1.10.860.10:FF:000001">
    <property type="entry name" value="Replicative DNA helicase"/>
    <property type="match status" value="1"/>
</dbReference>
<comment type="catalytic activity">
    <reaction evidence="10 12">
        <text>ATP + H2O = ADP + phosphate + H(+)</text>
        <dbReference type="Rhea" id="RHEA:13065"/>
        <dbReference type="ChEBI" id="CHEBI:15377"/>
        <dbReference type="ChEBI" id="CHEBI:15378"/>
        <dbReference type="ChEBI" id="CHEBI:30616"/>
        <dbReference type="ChEBI" id="CHEBI:43474"/>
        <dbReference type="ChEBI" id="CHEBI:456216"/>
        <dbReference type="EC" id="5.6.2.3"/>
    </reaction>
</comment>
<reference evidence="14" key="2">
    <citation type="journal article" date="2021" name="Data Brief">
        <title>Draft genome sequence data of the facultative, thermophilic, xylanolytic bacterium Paenibacillus sp. strain DA-C8.</title>
        <authorList>
            <person name="Chhe C."/>
            <person name="Uke A."/>
            <person name="Baramee S."/>
            <person name="Ungkulpasvich U."/>
            <person name="Tachaapaikoon C."/>
            <person name="Pason P."/>
            <person name="Waeonukul R."/>
            <person name="Ratanakhanokchai K."/>
            <person name="Kosugi A."/>
        </authorList>
    </citation>
    <scope>NUCLEOTIDE SEQUENCE</scope>
    <source>
        <strain evidence="14">DA-C8</strain>
    </source>
</reference>
<proteinExistence type="inferred from homology"/>
<dbReference type="SUPFAM" id="SSF52540">
    <property type="entry name" value="P-loop containing nucleoside triphosphate hydrolases"/>
    <property type="match status" value="1"/>
</dbReference>
<evidence type="ECO:0000313" key="14">
    <source>
        <dbReference type="EMBL" id="GFR38207.1"/>
    </source>
</evidence>
<keyword evidence="6 12" id="KW-0347">Helicase</keyword>
<dbReference type="EMBL" id="BMAQ01000013">
    <property type="protein sequence ID" value="GFR38207.1"/>
    <property type="molecule type" value="Genomic_DNA"/>
</dbReference>
<dbReference type="NCBIfam" id="TIGR00665">
    <property type="entry name" value="DnaB"/>
    <property type="match status" value="1"/>
</dbReference>
<dbReference type="Gene3D" id="3.40.50.300">
    <property type="entry name" value="P-loop containing nucleotide triphosphate hydrolases"/>
    <property type="match status" value="1"/>
</dbReference>
<dbReference type="InterPro" id="IPR027417">
    <property type="entry name" value="P-loop_NTPase"/>
</dbReference>
<keyword evidence="2 12" id="KW-0639">Primosome</keyword>
<dbReference type="CDD" id="cd00984">
    <property type="entry name" value="DnaB_C"/>
    <property type="match status" value="1"/>
</dbReference>
<dbReference type="InterPro" id="IPR007694">
    <property type="entry name" value="DNA_helicase_DnaB-like_C"/>
</dbReference>
<dbReference type="RefSeq" id="WP_200966457.1">
    <property type="nucleotide sequence ID" value="NZ_BMAQ01000013.1"/>
</dbReference>
<evidence type="ECO:0000256" key="11">
    <source>
        <dbReference type="NCBIfam" id="TIGR00665"/>
    </source>
</evidence>
<dbReference type="PROSITE" id="PS51199">
    <property type="entry name" value="SF4_HELICASE"/>
    <property type="match status" value="1"/>
</dbReference>
<dbReference type="InterPro" id="IPR036185">
    <property type="entry name" value="DNA_heli_DnaB-like_N_sf"/>
</dbReference>
<dbReference type="AlphaFoldDB" id="A0A916QCH6"/>
<evidence type="ECO:0000256" key="4">
    <source>
        <dbReference type="ARBA" id="ARBA00022741"/>
    </source>
</evidence>
<dbReference type="GO" id="GO:0005829">
    <property type="term" value="C:cytosol"/>
    <property type="evidence" value="ECO:0007669"/>
    <property type="project" value="TreeGrafter"/>
</dbReference>
<dbReference type="SUPFAM" id="SSF48024">
    <property type="entry name" value="N-terminal domain of DnaB helicase"/>
    <property type="match status" value="1"/>
</dbReference>
<evidence type="ECO:0000259" key="13">
    <source>
        <dbReference type="PROSITE" id="PS51199"/>
    </source>
</evidence>
<dbReference type="FunFam" id="3.40.50.300:FF:000076">
    <property type="entry name" value="Replicative DNA helicase"/>
    <property type="match status" value="1"/>
</dbReference>
<evidence type="ECO:0000256" key="9">
    <source>
        <dbReference type="ARBA" id="ARBA00023235"/>
    </source>
</evidence>
<dbReference type="InterPro" id="IPR016136">
    <property type="entry name" value="DNA_helicase_N/primase_C"/>
</dbReference>
<protein>
    <recommendedName>
        <fullName evidence="11 12">Replicative DNA helicase</fullName>
        <ecNumber evidence="11 12">5.6.2.3</ecNumber>
    </recommendedName>
</protein>
<evidence type="ECO:0000256" key="8">
    <source>
        <dbReference type="ARBA" id="ARBA00023125"/>
    </source>
</evidence>
<keyword evidence="8 12" id="KW-0238">DNA-binding</keyword>
<accession>A0A916QCH6</accession>
<dbReference type="PANTHER" id="PTHR30153">
    <property type="entry name" value="REPLICATIVE DNA HELICASE DNAB"/>
    <property type="match status" value="1"/>
</dbReference>
<keyword evidence="4 12" id="KW-0547">Nucleotide-binding</keyword>
<dbReference type="GO" id="GO:0006269">
    <property type="term" value="P:DNA replication, synthesis of primer"/>
    <property type="evidence" value="ECO:0007669"/>
    <property type="project" value="UniProtKB-UniRule"/>
</dbReference>
<name>A0A916QCH6_9BACL</name>
<dbReference type="GO" id="GO:0042802">
    <property type="term" value="F:identical protein binding"/>
    <property type="evidence" value="ECO:0007669"/>
    <property type="project" value="UniProtKB-ARBA"/>
</dbReference>
<keyword evidence="9" id="KW-0413">Isomerase</keyword>
<dbReference type="Pfam" id="PF00772">
    <property type="entry name" value="DnaB"/>
    <property type="match status" value="1"/>
</dbReference>
<keyword evidence="7 12" id="KW-0067">ATP-binding</keyword>
<comment type="function">
    <text evidence="12">The main replicative DNA helicase, it participates in initiation and elongation during chromosome replication. Travels ahead of the DNA replisome, separating dsDNA into templates for DNA synthesis. A processive ATP-dependent 5'-3' DNA helicase it has DNA-dependent ATPase activity.</text>
</comment>
<dbReference type="GO" id="GO:1990077">
    <property type="term" value="C:primosome complex"/>
    <property type="evidence" value="ECO:0007669"/>
    <property type="project" value="UniProtKB-UniRule"/>
</dbReference>
<gene>
    <name evidence="14" type="primary">dnaC</name>
    <name evidence="14" type="ORF">PRECH8_15030</name>
</gene>
<evidence type="ECO:0000256" key="6">
    <source>
        <dbReference type="ARBA" id="ARBA00022806"/>
    </source>
</evidence>
<dbReference type="NCBIfam" id="NF004384">
    <property type="entry name" value="PRK05748.1"/>
    <property type="match status" value="1"/>
</dbReference>
<evidence type="ECO:0000256" key="5">
    <source>
        <dbReference type="ARBA" id="ARBA00022801"/>
    </source>
</evidence>
<dbReference type="InterPro" id="IPR007693">
    <property type="entry name" value="DNA_helicase_DnaB-like_N"/>
</dbReference>
<dbReference type="Pfam" id="PF03796">
    <property type="entry name" value="DnaB_C"/>
    <property type="match status" value="1"/>
</dbReference>
<evidence type="ECO:0000256" key="12">
    <source>
        <dbReference type="RuleBase" id="RU362085"/>
    </source>
</evidence>
<evidence type="ECO:0000256" key="2">
    <source>
        <dbReference type="ARBA" id="ARBA00022515"/>
    </source>
</evidence>
<keyword evidence="15" id="KW-1185">Reference proteome</keyword>
<dbReference type="GO" id="GO:0005524">
    <property type="term" value="F:ATP binding"/>
    <property type="evidence" value="ECO:0007669"/>
    <property type="project" value="UniProtKB-UniRule"/>
</dbReference>